<proteinExistence type="predicted"/>
<dbReference type="GO" id="GO:0005506">
    <property type="term" value="F:iron ion binding"/>
    <property type="evidence" value="ECO:0007669"/>
    <property type="project" value="InterPro"/>
</dbReference>
<dbReference type="VEuPathDB" id="FungiDB:MYCFIDRAFT_103622"/>
<dbReference type="GO" id="GO:0004497">
    <property type="term" value="F:monooxygenase activity"/>
    <property type="evidence" value="ECO:0007669"/>
    <property type="project" value="InterPro"/>
</dbReference>
<dbReference type="Proteomes" id="UP000016932">
    <property type="component" value="Unassembled WGS sequence"/>
</dbReference>
<dbReference type="RefSeq" id="XP_007921767.1">
    <property type="nucleotide sequence ID" value="XM_007923576.1"/>
</dbReference>
<gene>
    <name evidence="1" type="ORF">MYCFIDRAFT_103622</name>
</gene>
<organism evidence="1 2">
    <name type="scientific">Pseudocercospora fijiensis (strain CIRAD86)</name>
    <name type="common">Black leaf streak disease fungus</name>
    <name type="synonym">Mycosphaerella fijiensis</name>
    <dbReference type="NCBI Taxonomy" id="383855"/>
    <lineage>
        <taxon>Eukaryota</taxon>
        <taxon>Fungi</taxon>
        <taxon>Dikarya</taxon>
        <taxon>Ascomycota</taxon>
        <taxon>Pezizomycotina</taxon>
        <taxon>Dothideomycetes</taxon>
        <taxon>Dothideomycetidae</taxon>
        <taxon>Mycosphaerellales</taxon>
        <taxon>Mycosphaerellaceae</taxon>
        <taxon>Pseudocercospora</taxon>
    </lineage>
</organism>
<feature type="non-terminal residue" evidence="1">
    <location>
        <position position="1"/>
    </location>
</feature>
<dbReference type="GO" id="GO:0016705">
    <property type="term" value="F:oxidoreductase activity, acting on paired donors, with incorporation or reduction of molecular oxygen"/>
    <property type="evidence" value="ECO:0007669"/>
    <property type="project" value="InterPro"/>
</dbReference>
<sequence length="72" mass="8288">YRPGLRKLPGPFLASISDLDRIWSCAKGLQMQYHIALHRRYGPFVRVGPNHVMFSDASLIPRVYGIASKFWK</sequence>
<dbReference type="EMBL" id="KB446555">
    <property type="protein sequence ID" value="EME88927.1"/>
    <property type="molecule type" value="Genomic_DNA"/>
</dbReference>
<protein>
    <submittedName>
        <fullName evidence="1">Uncharacterized protein</fullName>
    </submittedName>
</protein>
<dbReference type="Gene3D" id="1.10.630.10">
    <property type="entry name" value="Cytochrome P450"/>
    <property type="match status" value="1"/>
</dbReference>
<dbReference type="AlphaFoldDB" id="N1QC45"/>
<name>N1QC45_PSEFD</name>
<dbReference type="InterPro" id="IPR036396">
    <property type="entry name" value="Cyt_P450_sf"/>
</dbReference>
<keyword evidence="2" id="KW-1185">Reference proteome</keyword>
<dbReference type="KEGG" id="pfj:MYCFIDRAFT_103622"/>
<dbReference type="GeneID" id="19330062"/>
<dbReference type="GO" id="GO:0020037">
    <property type="term" value="F:heme binding"/>
    <property type="evidence" value="ECO:0007669"/>
    <property type="project" value="InterPro"/>
</dbReference>
<reference evidence="1 2" key="1">
    <citation type="journal article" date="2012" name="PLoS Pathog.">
        <title>Diverse lifestyles and strategies of plant pathogenesis encoded in the genomes of eighteen Dothideomycetes fungi.</title>
        <authorList>
            <person name="Ohm R.A."/>
            <person name="Feau N."/>
            <person name="Henrissat B."/>
            <person name="Schoch C.L."/>
            <person name="Horwitz B.A."/>
            <person name="Barry K.W."/>
            <person name="Condon B.J."/>
            <person name="Copeland A.C."/>
            <person name="Dhillon B."/>
            <person name="Glaser F."/>
            <person name="Hesse C.N."/>
            <person name="Kosti I."/>
            <person name="LaButti K."/>
            <person name="Lindquist E.A."/>
            <person name="Lucas S."/>
            <person name="Salamov A.A."/>
            <person name="Bradshaw R.E."/>
            <person name="Ciuffetti L."/>
            <person name="Hamelin R.C."/>
            <person name="Kema G.H.J."/>
            <person name="Lawrence C."/>
            <person name="Scott J.A."/>
            <person name="Spatafora J.W."/>
            <person name="Turgeon B.G."/>
            <person name="de Wit P.J.G.M."/>
            <person name="Zhong S."/>
            <person name="Goodwin S.B."/>
            <person name="Grigoriev I.V."/>
        </authorList>
    </citation>
    <scope>NUCLEOTIDE SEQUENCE [LARGE SCALE GENOMIC DNA]</scope>
    <source>
        <strain evidence="1 2">CIRAD86</strain>
    </source>
</reference>
<evidence type="ECO:0000313" key="2">
    <source>
        <dbReference type="Proteomes" id="UP000016932"/>
    </source>
</evidence>
<accession>N1QC45</accession>
<dbReference type="HOGENOM" id="CLU_2729267_0_0_1"/>
<dbReference type="SUPFAM" id="SSF48264">
    <property type="entry name" value="Cytochrome P450"/>
    <property type="match status" value="1"/>
</dbReference>
<feature type="non-terminal residue" evidence="1">
    <location>
        <position position="72"/>
    </location>
</feature>
<dbReference type="OrthoDB" id="3934656at2759"/>
<evidence type="ECO:0000313" key="1">
    <source>
        <dbReference type="EMBL" id="EME88927.1"/>
    </source>
</evidence>